<feature type="region of interest" description="Disordered" evidence="1">
    <location>
        <begin position="1"/>
        <end position="20"/>
    </location>
</feature>
<evidence type="ECO:0000256" key="1">
    <source>
        <dbReference type="SAM" id="MobiDB-lite"/>
    </source>
</evidence>
<dbReference type="Pfam" id="PF02310">
    <property type="entry name" value="B12-binding"/>
    <property type="match status" value="1"/>
</dbReference>
<dbReference type="SUPFAM" id="SSF52242">
    <property type="entry name" value="Cobalamin (vitamin B12)-binding domain"/>
    <property type="match status" value="1"/>
</dbReference>
<evidence type="ECO:0000313" key="3">
    <source>
        <dbReference type="EMBL" id="BAJ81241.1"/>
    </source>
</evidence>
<protein>
    <submittedName>
        <fullName evidence="3">Cobalamin-binding protein</fullName>
    </submittedName>
</protein>
<keyword evidence="4" id="KW-1185">Reference proteome</keyword>
<reference evidence="3 4" key="1">
    <citation type="submission" date="2010-12" db="EMBL/GenBank/DDBJ databases">
        <title>Whole genome sequence of Acidiphilium multivorum AIU301.</title>
        <authorList>
            <person name="Narita-Yamada S."/>
            <person name="Nakamura S."/>
            <person name="Ito N."/>
            <person name="Takarada H."/>
            <person name="Katano Y."/>
            <person name="Nakazawa H."/>
            <person name="Hosoyama A."/>
            <person name="Yamada R."/>
            <person name="Fujita N."/>
        </authorList>
    </citation>
    <scope>NUCLEOTIDE SEQUENCE [LARGE SCALE GENOMIC DNA]</scope>
    <source>
        <strain evidence="4">DSM 11245 / JCM 8867 / AIU301</strain>
    </source>
</reference>
<dbReference type="CDD" id="cd02065">
    <property type="entry name" value="B12-binding_like"/>
    <property type="match status" value="1"/>
</dbReference>
<dbReference type="GO" id="GO:0046872">
    <property type="term" value="F:metal ion binding"/>
    <property type="evidence" value="ECO:0007669"/>
    <property type="project" value="InterPro"/>
</dbReference>
<feature type="domain" description="B12-binding" evidence="2">
    <location>
        <begin position="160"/>
        <end position="289"/>
    </location>
</feature>
<dbReference type="PROSITE" id="PS51332">
    <property type="entry name" value="B12_BINDING"/>
    <property type="match status" value="1"/>
</dbReference>
<dbReference type="AlphaFoldDB" id="F0IZN1"/>
<dbReference type="EMBL" id="AP012035">
    <property type="protein sequence ID" value="BAJ81241.1"/>
    <property type="molecule type" value="Genomic_DNA"/>
</dbReference>
<dbReference type="KEGG" id="amv:ACMV_18940"/>
<evidence type="ECO:0000313" key="4">
    <source>
        <dbReference type="Proteomes" id="UP000007100"/>
    </source>
</evidence>
<dbReference type="InterPro" id="IPR036724">
    <property type="entry name" value="Cobalamin-bd_sf"/>
</dbReference>
<dbReference type="GO" id="GO:0031419">
    <property type="term" value="F:cobalamin binding"/>
    <property type="evidence" value="ECO:0007669"/>
    <property type="project" value="InterPro"/>
</dbReference>
<name>F0IZN1_ACIMA</name>
<dbReference type="InterPro" id="IPR006158">
    <property type="entry name" value="Cobalamin-bd"/>
</dbReference>
<dbReference type="HOGENOM" id="CLU_066634_1_0_5"/>
<organism evidence="3 4">
    <name type="scientific">Acidiphilium multivorum (strain DSM 11245 / JCM 8867 / NBRC 100883 / AIU 301)</name>
    <dbReference type="NCBI Taxonomy" id="926570"/>
    <lineage>
        <taxon>Bacteria</taxon>
        <taxon>Pseudomonadati</taxon>
        <taxon>Pseudomonadota</taxon>
        <taxon>Alphaproteobacteria</taxon>
        <taxon>Acetobacterales</taxon>
        <taxon>Acidocellaceae</taxon>
        <taxon>Acidiphilium</taxon>
    </lineage>
</organism>
<proteinExistence type="predicted"/>
<dbReference type="Gene3D" id="3.40.50.280">
    <property type="entry name" value="Cobalamin-binding domain"/>
    <property type="match status" value="1"/>
</dbReference>
<accession>F0IZN1</accession>
<sequence>MHFGDTESGTEQIDSGGLADRNALRRQPQTYFPPWSDLLDRVLRQQVLPRVIASHLPLPVWVDVSLVKPSAREVEQFLGCILMDDVSRAHGLIEQFAARGADHDMILRDLLTPAARRLGVLWEEDRCDFAAVTLGMVRLNQILLETSPPPELPAGMERMAGQALFAAAPGEQHTFGIAVLADVFRRTGWLVSTEPRSTRTVLLAIARRNWFDVIGLSVTADRWLKGLPAIIRSLRAVAPNPALHVMVGGKVFLDYPERCQFVGADSMAVDAQDALRQANRLDLNRTAARR</sequence>
<dbReference type="Proteomes" id="UP000007100">
    <property type="component" value="Chromosome"/>
</dbReference>
<evidence type="ECO:0000259" key="2">
    <source>
        <dbReference type="PROSITE" id="PS51332"/>
    </source>
</evidence>
<gene>
    <name evidence="3" type="ordered locus">ACMV_18940</name>
</gene>